<gene>
    <name evidence="1" type="ORF">DCAR_0626622</name>
</gene>
<dbReference type="EMBL" id="CP093348">
    <property type="protein sequence ID" value="WOH07193.1"/>
    <property type="molecule type" value="Genomic_DNA"/>
</dbReference>
<evidence type="ECO:0000313" key="2">
    <source>
        <dbReference type="Proteomes" id="UP000077755"/>
    </source>
</evidence>
<reference evidence="1" key="1">
    <citation type="journal article" date="2016" name="Nat. Genet.">
        <title>A high-quality carrot genome assembly provides new insights into carotenoid accumulation and asterid genome evolution.</title>
        <authorList>
            <person name="Iorizzo M."/>
            <person name="Ellison S."/>
            <person name="Senalik D."/>
            <person name="Zeng P."/>
            <person name="Satapoomin P."/>
            <person name="Huang J."/>
            <person name="Bowman M."/>
            <person name="Iovene M."/>
            <person name="Sanseverino W."/>
            <person name="Cavagnaro P."/>
            <person name="Yildiz M."/>
            <person name="Macko-Podgorni A."/>
            <person name="Moranska E."/>
            <person name="Grzebelus E."/>
            <person name="Grzebelus D."/>
            <person name="Ashrafi H."/>
            <person name="Zheng Z."/>
            <person name="Cheng S."/>
            <person name="Spooner D."/>
            <person name="Van Deynze A."/>
            <person name="Simon P."/>
        </authorList>
    </citation>
    <scope>NUCLEOTIDE SEQUENCE</scope>
    <source>
        <tissue evidence="1">Leaf</tissue>
    </source>
</reference>
<name>A0A161YHW5_DAUCS</name>
<organism evidence="1 2">
    <name type="scientific">Daucus carota subsp. sativus</name>
    <name type="common">Carrot</name>
    <dbReference type="NCBI Taxonomy" id="79200"/>
    <lineage>
        <taxon>Eukaryota</taxon>
        <taxon>Viridiplantae</taxon>
        <taxon>Streptophyta</taxon>
        <taxon>Embryophyta</taxon>
        <taxon>Tracheophyta</taxon>
        <taxon>Spermatophyta</taxon>
        <taxon>Magnoliopsida</taxon>
        <taxon>eudicotyledons</taxon>
        <taxon>Gunneridae</taxon>
        <taxon>Pentapetalae</taxon>
        <taxon>asterids</taxon>
        <taxon>campanulids</taxon>
        <taxon>Apiales</taxon>
        <taxon>Apiaceae</taxon>
        <taxon>Apioideae</taxon>
        <taxon>Scandiceae</taxon>
        <taxon>Daucinae</taxon>
        <taxon>Daucus</taxon>
        <taxon>Daucus sect. Daucus</taxon>
    </lineage>
</organism>
<sequence length="65" mass="7594">MVDLNLTPIPELHSSEEDVSCHVHDYSNESQLLDLNKELEDVASSEEYLQHEENLEQRQRETTII</sequence>
<evidence type="ECO:0000313" key="1">
    <source>
        <dbReference type="EMBL" id="WOH07193.1"/>
    </source>
</evidence>
<keyword evidence="2" id="KW-1185">Reference proteome</keyword>
<dbReference type="Gramene" id="KZM92759">
    <property type="protein sequence ID" value="KZM92759"/>
    <property type="gene ID" value="DCAR_019876"/>
</dbReference>
<reference evidence="1" key="2">
    <citation type="submission" date="2022-03" db="EMBL/GenBank/DDBJ databases">
        <title>Draft title - Genomic analysis of global carrot germplasm unveils the trajectory of domestication and the origin of high carotenoid orange carrot.</title>
        <authorList>
            <person name="Iorizzo M."/>
            <person name="Ellison S."/>
            <person name="Senalik D."/>
            <person name="Macko-Podgorni A."/>
            <person name="Grzebelus D."/>
            <person name="Bostan H."/>
            <person name="Rolling W."/>
            <person name="Curaba J."/>
            <person name="Simon P."/>
        </authorList>
    </citation>
    <scope>NUCLEOTIDE SEQUENCE</scope>
    <source>
        <tissue evidence="1">Leaf</tissue>
    </source>
</reference>
<dbReference type="AlphaFoldDB" id="A0A161YHW5"/>
<dbReference type="Proteomes" id="UP000077755">
    <property type="component" value="Chromosome 6"/>
</dbReference>
<proteinExistence type="predicted"/>
<accession>A0A161YHW5</accession>
<protein>
    <submittedName>
        <fullName evidence="1">Uncharacterized protein</fullName>
    </submittedName>
</protein>